<feature type="domain" description="Fe/B12 periplasmic-binding" evidence="2">
    <location>
        <begin position="61"/>
        <end position="177"/>
    </location>
</feature>
<dbReference type="InterPro" id="IPR050902">
    <property type="entry name" value="ABC_Transporter_SBP"/>
</dbReference>
<accession>A0A2M7JBZ4</accession>
<gene>
    <name evidence="3" type="ORF">COZ71_06210</name>
</gene>
<keyword evidence="1" id="KW-0472">Membrane</keyword>
<protein>
    <recommendedName>
        <fullName evidence="2">Fe/B12 periplasmic-binding domain-containing protein</fullName>
    </recommendedName>
</protein>
<evidence type="ECO:0000313" key="4">
    <source>
        <dbReference type="Proteomes" id="UP000229297"/>
    </source>
</evidence>
<dbReference type="SUPFAM" id="SSF53807">
    <property type="entry name" value="Helical backbone' metal receptor"/>
    <property type="match status" value="1"/>
</dbReference>
<dbReference type="InterPro" id="IPR002491">
    <property type="entry name" value="ABC_transptr_periplasmic_BD"/>
</dbReference>
<feature type="non-terminal residue" evidence="3">
    <location>
        <position position="177"/>
    </location>
</feature>
<dbReference type="PANTHER" id="PTHR30535:SF34">
    <property type="entry name" value="MOLYBDATE-BINDING PROTEIN MOLA"/>
    <property type="match status" value="1"/>
</dbReference>
<comment type="caution">
    <text evidence="3">The sequence shown here is derived from an EMBL/GenBank/DDBJ whole genome shotgun (WGS) entry which is preliminary data.</text>
</comment>
<proteinExistence type="predicted"/>
<dbReference type="GO" id="GO:0071281">
    <property type="term" value="P:cellular response to iron ion"/>
    <property type="evidence" value="ECO:0007669"/>
    <property type="project" value="TreeGrafter"/>
</dbReference>
<organism evidence="3 4">
    <name type="scientific">Candidatus Desantisbacteria bacterium CG_4_8_14_3_um_filter_40_12</name>
    <dbReference type="NCBI Taxonomy" id="1974545"/>
    <lineage>
        <taxon>Bacteria</taxon>
        <taxon>Candidatus Desantisiibacteriota</taxon>
    </lineage>
</organism>
<keyword evidence="1" id="KW-1133">Transmembrane helix</keyword>
<name>A0A2M7JBZ4_9BACT</name>
<evidence type="ECO:0000256" key="1">
    <source>
        <dbReference type="SAM" id="Phobius"/>
    </source>
</evidence>
<reference evidence="4" key="1">
    <citation type="submission" date="2017-09" db="EMBL/GenBank/DDBJ databases">
        <title>Depth-based differentiation of microbial function through sediment-hosted aquifers and enrichment of novel symbionts in the deep terrestrial subsurface.</title>
        <authorList>
            <person name="Probst A.J."/>
            <person name="Ladd B."/>
            <person name="Jarett J.K."/>
            <person name="Geller-Mcgrath D.E."/>
            <person name="Sieber C.M.K."/>
            <person name="Emerson J.B."/>
            <person name="Anantharaman K."/>
            <person name="Thomas B.C."/>
            <person name="Malmstrom R."/>
            <person name="Stieglmeier M."/>
            <person name="Klingl A."/>
            <person name="Woyke T."/>
            <person name="Ryan C.M."/>
            <person name="Banfield J.F."/>
        </authorList>
    </citation>
    <scope>NUCLEOTIDE SEQUENCE [LARGE SCALE GENOMIC DNA]</scope>
</reference>
<dbReference type="Proteomes" id="UP000229297">
    <property type="component" value="Unassembled WGS sequence"/>
</dbReference>
<dbReference type="AlphaFoldDB" id="A0A2M7JBZ4"/>
<evidence type="ECO:0000313" key="3">
    <source>
        <dbReference type="EMBL" id="PIX16887.1"/>
    </source>
</evidence>
<evidence type="ECO:0000259" key="2">
    <source>
        <dbReference type="PROSITE" id="PS50983"/>
    </source>
</evidence>
<dbReference type="Gene3D" id="3.40.50.1980">
    <property type="entry name" value="Nitrogenase molybdenum iron protein domain"/>
    <property type="match status" value="1"/>
</dbReference>
<dbReference type="Pfam" id="PF01497">
    <property type="entry name" value="Peripla_BP_2"/>
    <property type="match status" value="1"/>
</dbReference>
<keyword evidence="1" id="KW-0812">Transmembrane</keyword>
<sequence>MKLGVRCQVSGIRRVLVCGLLTMVYGLFLIGYANGTVTTKGKITGYDDFGRKIVLAKAPERIVLTSGTHIDAIFELGAGNKVVGIPNSVIRSSQPPFKSSYPETVRRYPSLLKKPTVGDFGNPNIEKIISLNPDLIIIYDSADSQGKYSEVFEKRGLPYAAFCTAESVDFGLKQIKR</sequence>
<dbReference type="EMBL" id="PFIC01000169">
    <property type="protein sequence ID" value="PIX16887.1"/>
    <property type="molecule type" value="Genomic_DNA"/>
</dbReference>
<dbReference type="PANTHER" id="PTHR30535">
    <property type="entry name" value="VITAMIN B12-BINDING PROTEIN"/>
    <property type="match status" value="1"/>
</dbReference>
<dbReference type="PROSITE" id="PS50983">
    <property type="entry name" value="FE_B12_PBP"/>
    <property type="match status" value="1"/>
</dbReference>
<feature type="transmembrane region" description="Helical" evidence="1">
    <location>
        <begin position="12"/>
        <end position="33"/>
    </location>
</feature>